<dbReference type="SUPFAM" id="SSF53850">
    <property type="entry name" value="Periplasmic binding protein-like II"/>
    <property type="match status" value="1"/>
</dbReference>
<evidence type="ECO:0000313" key="5">
    <source>
        <dbReference type="EMBL" id="TNC68526.1"/>
    </source>
</evidence>
<accession>A0A5C4NEG8</accession>
<feature type="domain" description="Solute-binding protein family 3/N-terminal" evidence="3">
    <location>
        <begin position="22"/>
        <end position="236"/>
    </location>
</feature>
<evidence type="ECO:0000259" key="4">
    <source>
        <dbReference type="SMART" id="SM00079"/>
    </source>
</evidence>
<feature type="chain" id="PRO_5022867889" evidence="2">
    <location>
        <begin position="20"/>
        <end position="240"/>
    </location>
</feature>
<dbReference type="InterPro" id="IPR001320">
    <property type="entry name" value="Iontro_rcpt_C"/>
</dbReference>
<dbReference type="InterPro" id="IPR001638">
    <property type="entry name" value="Solute-binding_3/MltF_N"/>
</dbReference>
<organism evidence="5 6">
    <name type="scientific">Rubellimicrobium roseum</name>
    <dbReference type="NCBI Taxonomy" id="687525"/>
    <lineage>
        <taxon>Bacteria</taxon>
        <taxon>Pseudomonadati</taxon>
        <taxon>Pseudomonadota</taxon>
        <taxon>Alphaproteobacteria</taxon>
        <taxon>Rhodobacterales</taxon>
        <taxon>Roseobacteraceae</taxon>
        <taxon>Rubellimicrobium</taxon>
    </lineage>
</organism>
<reference evidence="5 6" key="1">
    <citation type="submission" date="2019-06" db="EMBL/GenBank/DDBJ databases">
        <authorList>
            <person name="Jiang L."/>
        </authorList>
    </citation>
    <scope>NUCLEOTIDE SEQUENCE [LARGE SCALE GENOMIC DNA]</scope>
    <source>
        <strain evidence="5 6">YIM 48858</strain>
    </source>
</reference>
<dbReference type="GO" id="GO:0015276">
    <property type="term" value="F:ligand-gated monoatomic ion channel activity"/>
    <property type="evidence" value="ECO:0007669"/>
    <property type="project" value="InterPro"/>
</dbReference>
<dbReference type="OrthoDB" id="9807134at2"/>
<feature type="domain" description="Ionotropic glutamate receptor C-terminal" evidence="4">
    <location>
        <begin position="22"/>
        <end position="235"/>
    </location>
</feature>
<evidence type="ECO:0000256" key="2">
    <source>
        <dbReference type="SAM" id="SignalP"/>
    </source>
</evidence>
<evidence type="ECO:0000256" key="1">
    <source>
        <dbReference type="ARBA" id="ARBA00022729"/>
    </source>
</evidence>
<proteinExistence type="predicted"/>
<dbReference type="Pfam" id="PF00497">
    <property type="entry name" value="SBP_bac_3"/>
    <property type="match status" value="1"/>
</dbReference>
<dbReference type="EMBL" id="VDFV01000024">
    <property type="protein sequence ID" value="TNC68526.1"/>
    <property type="molecule type" value="Genomic_DNA"/>
</dbReference>
<protein>
    <submittedName>
        <fullName evidence="5">Transporter substrate-binding domain-containing protein</fullName>
    </submittedName>
</protein>
<dbReference type="GO" id="GO:0016020">
    <property type="term" value="C:membrane"/>
    <property type="evidence" value="ECO:0007669"/>
    <property type="project" value="InterPro"/>
</dbReference>
<dbReference type="Proteomes" id="UP000305709">
    <property type="component" value="Unassembled WGS sequence"/>
</dbReference>
<dbReference type="AlphaFoldDB" id="A0A5C4NEG8"/>
<dbReference type="PANTHER" id="PTHR35936">
    <property type="entry name" value="MEMBRANE-BOUND LYTIC MUREIN TRANSGLYCOSYLASE F"/>
    <property type="match status" value="1"/>
</dbReference>
<dbReference type="PANTHER" id="PTHR35936:SF19">
    <property type="entry name" value="AMINO-ACID-BINDING PROTEIN YXEM-RELATED"/>
    <property type="match status" value="1"/>
</dbReference>
<name>A0A5C4NEG8_9RHOB</name>
<evidence type="ECO:0000313" key="6">
    <source>
        <dbReference type="Proteomes" id="UP000305709"/>
    </source>
</evidence>
<keyword evidence="1 2" id="KW-0732">Signal</keyword>
<sequence>MRTLTLAGAVACLATGALAQEVVRLATEGAYPPYNFINDQGEVDGFERELGDALCARAGLTCEWVVNQWDSILPNLLGGNYDVIIAGMNITNERDALIDFTQPYMPPAPAGYAALSGDADIAGGTVSAQAGTVHAGHVADTGATLLEFATPEETVQAVRDGEADAVFATHDFLLPIVAASDGEMTIVGEPVIIGRGVGMGLRESDAELRDRFDTAIAAMKEDGSLNGLLAKWFPDNSPQF</sequence>
<keyword evidence="6" id="KW-1185">Reference proteome</keyword>
<dbReference type="SMART" id="SM00062">
    <property type="entry name" value="PBPb"/>
    <property type="match status" value="1"/>
</dbReference>
<dbReference type="RefSeq" id="WP_139082448.1">
    <property type="nucleotide sequence ID" value="NZ_VDFV01000024.1"/>
</dbReference>
<dbReference type="SMART" id="SM00079">
    <property type="entry name" value="PBPe"/>
    <property type="match status" value="1"/>
</dbReference>
<comment type="caution">
    <text evidence="5">The sequence shown here is derived from an EMBL/GenBank/DDBJ whole genome shotgun (WGS) entry which is preliminary data.</text>
</comment>
<dbReference type="Gene3D" id="3.40.190.10">
    <property type="entry name" value="Periplasmic binding protein-like II"/>
    <property type="match status" value="2"/>
</dbReference>
<feature type="signal peptide" evidence="2">
    <location>
        <begin position="1"/>
        <end position="19"/>
    </location>
</feature>
<gene>
    <name evidence="5" type="ORF">FHG71_14680</name>
</gene>
<evidence type="ECO:0000259" key="3">
    <source>
        <dbReference type="SMART" id="SM00062"/>
    </source>
</evidence>